<evidence type="ECO:0000313" key="3">
    <source>
        <dbReference type="Proteomes" id="UP001500167"/>
    </source>
</evidence>
<reference evidence="3" key="1">
    <citation type="journal article" date="2019" name="Int. J. Syst. Evol. Microbiol.">
        <title>The Global Catalogue of Microorganisms (GCM) 10K type strain sequencing project: providing services to taxonomists for standard genome sequencing and annotation.</title>
        <authorList>
            <consortium name="The Broad Institute Genomics Platform"/>
            <consortium name="The Broad Institute Genome Sequencing Center for Infectious Disease"/>
            <person name="Wu L."/>
            <person name="Ma J."/>
        </authorList>
    </citation>
    <scope>NUCLEOTIDE SEQUENCE [LARGE SCALE GENOMIC DNA]</scope>
    <source>
        <strain evidence="3">JCM 16722</strain>
    </source>
</reference>
<evidence type="ECO:0000313" key="2">
    <source>
        <dbReference type="EMBL" id="GAA4172162.1"/>
    </source>
</evidence>
<evidence type="ECO:0008006" key="4">
    <source>
        <dbReference type="Google" id="ProtNLM"/>
    </source>
</evidence>
<keyword evidence="1" id="KW-1133">Transmembrane helix</keyword>
<dbReference type="Proteomes" id="UP001500167">
    <property type="component" value="Unassembled WGS sequence"/>
</dbReference>
<dbReference type="EMBL" id="BAAAZK010000002">
    <property type="protein sequence ID" value="GAA4172162.1"/>
    <property type="molecule type" value="Genomic_DNA"/>
</dbReference>
<keyword evidence="1" id="KW-0812">Transmembrane</keyword>
<keyword evidence="3" id="KW-1185">Reference proteome</keyword>
<keyword evidence="1" id="KW-0472">Membrane</keyword>
<feature type="transmembrane region" description="Helical" evidence="1">
    <location>
        <begin position="46"/>
        <end position="67"/>
    </location>
</feature>
<name>A0ABP7ZWY8_9SPHI</name>
<gene>
    <name evidence="2" type="ORF">GCM10022218_13310</name>
</gene>
<proteinExistence type="predicted"/>
<organism evidence="2 3">
    <name type="scientific">Sphingobacterium ginsenosidimutans</name>
    <dbReference type="NCBI Taxonomy" id="687845"/>
    <lineage>
        <taxon>Bacteria</taxon>
        <taxon>Pseudomonadati</taxon>
        <taxon>Bacteroidota</taxon>
        <taxon>Sphingobacteriia</taxon>
        <taxon>Sphingobacteriales</taxon>
        <taxon>Sphingobacteriaceae</taxon>
        <taxon>Sphingobacterium</taxon>
    </lineage>
</organism>
<protein>
    <recommendedName>
        <fullName evidence="4">DUF4282 domain-containing protein</fullName>
    </recommendedName>
</protein>
<accession>A0ABP7ZWY8</accession>
<evidence type="ECO:0000256" key="1">
    <source>
        <dbReference type="SAM" id="Phobius"/>
    </source>
</evidence>
<feature type="transmembrane region" description="Helical" evidence="1">
    <location>
        <begin position="79"/>
        <end position="108"/>
    </location>
</feature>
<comment type="caution">
    <text evidence="2">The sequence shown here is derived from an EMBL/GenBank/DDBJ whole genome shotgun (WGS) entry which is preliminary data.</text>
</comment>
<sequence>MLIDHDPTIHKSHQANCKSLHKQDANRYIFKFKMTMLRNYQFSKNPLHYVYALIWLGVFITFAFYLFTGNMFRPENGKIHIVAILIGWVVQYLGLTLTCLIILLLGIYKALRTVLDKKEIDSQ</sequence>